<organism evidence="1 2">
    <name type="scientific">Chryseolinea lacunae</name>
    <dbReference type="NCBI Taxonomy" id="2801331"/>
    <lineage>
        <taxon>Bacteria</taxon>
        <taxon>Pseudomonadati</taxon>
        <taxon>Bacteroidota</taxon>
        <taxon>Cytophagia</taxon>
        <taxon>Cytophagales</taxon>
        <taxon>Fulvivirgaceae</taxon>
        <taxon>Chryseolinea</taxon>
    </lineage>
</organism>
<dbReference type="InterPro" id="IPR007711">
    <property type="entry name" value="HigB-1"/>
</dbReference>
<reference evidence="1 2" key="1">
    <citation type="submission" date="2021-01" db="EMBL/GenBank/DDBJ databases">
        <title>Chryseolinea sp. Jin1 Genome sequencing and assembly.</title>
        <authorList>
            <person name="Kim I."/>
        </authorList>
    </citation>
    <scope>NUCLEOTIDE SEQUENCE [LARGE SCALE GENOMIC DNA]</scope>
    <source>
        <strain evidence="1 2">Jin1</strain>
    </source>
</reference>
<keyword evidence="2" id="KW-1185">Reference proteome</keyword>
<evidence type="ECO:0000313" key="1">
    <source>
        <dbReference type="EMBL" id="MBL0742513.1"/>
    </source>
</evidence>
<dbReference type="SUPFAM" id="SSF143011">
    <property type="entry name" value="RelE-like"/>
    <property type="match status" value="1"/>
</dbReference>
<comment type="caution">
    <text evidence="1">The sequence shown here is derived from an EMBL/GenBank/DDBJ whole genome shotgun (WGS) entry which is preliminary data.</text>
</comment>
<name>A0ABS1KTK3_9BACT</name>
<proteinExistence type="predicted"/>
<sequence length="93" mass="10807">MIQSFSSRETEMIWEGAVSTTFPFFIQPTARRKLVQLHAAAAINDLRTSPGNKLEKLEGTLKDFYGVRINDHWRIIFRWHNGNAFEVAIVDYH</sequence>
<dbReference type="EMBL" id="JAERRB010000004">
    <property type="protein sequence ID" value="MBL0742513.1"/>
    <property type="molecule type" value="Genomic_DNA"/>
</dbReference>
<accession>A0ABS1KTK3</accession>
<dbReference type="RefSeq" id="WP_202010822.1">
    <property type="nucleotide sequence ID" value="NZ_JAERRB010000004.1"/>
</dbReference>
<dbReference type="Gene3D" id="3.30.2310.20">
    <property type="entry name" value="RelE-like"/>
    <property type="match status" value="1"/>
</dbReference>
<protein>
    <submittedName>
        <fullName evidence="1">Type II toxin-antitoxin system RelE/ParE family toxin</fullName>
    </submittedName>
</protein>
<dbReference type="Proteomes" id="UP000613030">
    <property type="component" value="Unassembled WGS sequence"/>
</dbReference>
<evidence type="ECO:0000313" key="2">
    <source>
        <dbReference type="Proteomes" id="UP000613030"/>
    </source>
</evidence>
<dbReference type="PANTHER" id="PTHR40266:SF2">
    <property type="entry name" value="TOXIN HIGB-1"/>
    <property type="match status" value="1"/>
</dbReference>
<gene>
    <name evidence="1" type="ORF">JI741_14895</name>
</gene>
<dbReference type="Pfam" id="PF05015">
    <property type="entry name" value="HigB-like_toxin"/>
    <property type="match status" value="1"/>
</dbReference>
<dbReference type="PANTHER" id="PTHR40266">
    <property type="entry name" value="TOXIN HIGB-1"/>
    <property type="match status" value="1"/>
</dbReference>
<dbReference type="InterPro" id="IPR035093">
    <property type="entry name" value="RelE/ParE_toxin_dom_sf"/>
</dbReference>